<keyword evidence="1" id="KW-0472">Membrane</keyword>
<keyword evidence="1" id="KW-1133">Transmembrane helix</keyword>
<evidence type="ECO:0000313" key="2">
    <source>
        <dbReference type="EMBL" id="KPX48736.1"/>
    </source>
</evidence>
<sequence>MNAHSGQGSLQMNSQRIAQLRISPLHIQQGLFLLLALLVTLIAIQQFQRWSQANEATQARQQFIHTSSISYRGVSAPEVKDVSSSLRPVDGLVSVDEVAPQQKWVF</sequence>
<comment type="caution">
    <text evidence="2">The sequence shown here is derived from an EMBL/GenBank/DDBJ whole genome shotgun (WGS) entry which is preliminary data.</text>
</comment>
<accession>A0A0P9RXH0</accession>
<dbReference type="PATRIC" id="fig|251654.3.peg.4416"/>
<feature type="transmembrane region" description="Helical" evidence="1">
    <location>
        <begin position="25"/>
        <end position="44"/>
    </location>
</feature>
<proteinExistence type="predicted"/>
<evidence type="ECO:0000256" key="1">
    <source>
        <dbReference type="SAM" id="Phobius"/>
    </source>
</evidence>
<dbReference type="EMBL" id="LJQM01000038">
    <property type="protein sequence ID" value="KPX48736.1"/>
    <property type="molecule type" value="Genomic_DNA"/>
</dbReference>
<keyword evidence="1" id="KW-0812">Transmembrane</keyword>
<reference evidence="2 3" key="1">
    <citation type="submission" date="2015-09" db="EMBL/GenBank/DDBJ databases">
        <title>Genome announcement of multiple Pseudomonas syringae strains.</title>
        <authorList>
            <person name="Thakur S."/>
            <person name="Wang P.W."/>
            <person name="Gong Y."/>
            <person name="Weir B.S."/>
            <person name="Guttman D.S."/>
        </authorList>
    </citation>
    <scope>NUCLEOTIDE SEQUENCE [LARGE SCALE GENOMIC DNA]</scope>
    <source>
        <strain evidence="2 3">ICMP4531</strain>
    </source>
</reference>
<organism evidence="2 3">
    <name type="scientific">Pseudomonas syringae pv. helianthi</name>
    <dbReference type="NCBI Taxonomy" id="251654"/>
    <lineage>
        <taxon>Bacteria</taxon>
        <taxon>Pseudomonadati</taxon>
        <taxon>Pseudomonadota</taxon>
        <taxon>Gammaproteobacteria</taxon>
        <taxon>Pseudomonadales</taxon>
        <taxon>Pseudomonadaceae</taxon>
        <taxon>Pseudomonas</taxon>
    </lineage>
</organism>
<dbReference type="Proteomes" id="UP000050557">
    <property type="component" value="Unassembled WGS sequence"/>
</dbReference>
<gene>
    <name evidence="2" type="ORF">ALO68_100503</name>
</gene>
<dbReference type="AlphaFoldDB" id="A0A0P9RXH0"/>
<evidence type="ECO:0000313" key="3">
    <source>
        <dbReference type="Proteomes" id="UP000050557"/>
    </source>
</evidence>
<name>A0A0P9RXH0_9PSED</name>
<protein>
    <submittedName>
        <fullName evidence="2">Uncharacterized protein</fullName>
    </submittedName>
</protein>